<name>A0ABW5KZR0_9SPHI</name>
<keyword evidence="9" id="KW-1185">Reference proteome</keyword>
<dbReference type="InterPro" id="IPR011990">
    <property type="entry name" value="TPR-like_helical_dom_sf"/>
</dbReference>
<evidence type="ECO:0000256" key="5">
    <source>
        <dbReference type="ARBA" id="ARBA00023237"/>
    </source>
</evidence>
<proteinExistence type="inferred from homology"/>
<evidence type="ECO:0000256" key="3">
    <source>
        <dbReference type="ARBA" id="ARBA00022729"/>
    </source>
</evidence>
<gene>
    <name evidence="8" type="ORF">ACFSQW_01800</name>
</gene>
<sequence length="480" mass="53302">MKEKILLYIFSVLLLVNTGCDSFLDVKPKSSIAEDDIFSSEIGFQQAITGIYASMADRPLYGDQLSMGFVSAMAQNYATTANGFIFIESAGLNFDKDEVKKISEGIWQGSYNAIAGLNNILAHIDDSGATFTGDNHALIKGEALALRAYLHFELLRLYAVSFGQGADALAISYRTVMNANPEKPETVTGFLALALKDLEKAEKLLANVDPILKGNRDRRFSMNFLAVKGLQARVNLYAGNKEQAAKDAQYVINSGLLKFVTNAQISTTAAGKDRLFSNEQIFSLRVLKMKDWTETGSAAYFRYTTSLSNNSLKRTAANYQTLYETATGGSTDYRYVYLIENDGGTVYPSKFWQTWNGGTTAIYTARLDQTVPLMRLSEMYYIAAETASSPEAGITTLNTVRANRGLGTLKVEGATDVFLTNEITKEYQKEFYAEGQLFFYYKRLNFGRMQFGSKNLTKDSYILPIPDSETEFNPVYDTSK</sequence>
<reference evidence="9" key="1">
    <citation type="journal article" date="2019" name="Int. J. Syst. Evol. Microbiol.">
        <title>The Global Catalogue of Microorganisms (GCM) 10K type strain sequencing project: providing services to taxonomists for standard genome sequencing and annotation.</title>
        <authorList>
            <consortium name="The Broad Institute Genomics Platform"/>
            <consortium name="The Broad Institute Genome Sequencing Center for Infectious Disease"/>
            <person name="Wu L."/>
            <person name="Ma J."/>
        </authorList>
    </citation>
    <scope>NUCLEOTIDE SEQUENCE [LARGE SCALE GENOMIC DNA]</scope>
    <source>
        <strain evidence="9">KCTC 52298</strain>
    </source>
</reference>
<dbReference type="RefSeq" id="WP_210356402.1">
    <property type="nucleotide sequence ID" value="NZ_JAEQMU010000009.1"/>
</dbReference>
<dbReference type="Pfam" id="PF07980">
    <property type="entry name" value="SusD_RagB"/>
    <property type="match status" value="1"/>
</dbReference>
<dbReference type="EMBL" id="JBHULD010000003">
    <property type="protein sequence ID" value="MFD2553107.1"/>
    <property type="molecule type" value="Genomic_DNA"/>
</dbReference>
<keyword evidence="3" id="KW-0732">Signal</keyword>
<dbReference type="Proteomes" id="UP001597440">
    <property type="component" value="Unassembled WGS sequence"/>
</dbReference>
<evidence type="ECO:0000256" key="4">
    <source>
        <dbReference type="ARBA" id="ARBA00023136"/>
    </source>
</evidence>
<keyword evidence="4" id="KW-0472">Membrane</keyword>
<dbReference type="Pfam" id="PF14322">
    <property type="entry name" value="SusD-like_3"/>
    <property type="match status" value="1"/>
</dbReference>
<comment type="similarity">
    <text evidence="2">Belongs to the SusD family.</text>
</comment>
<evidence type="ECO:0000259" key="6">
    <source>
        <dbReference type="Pfam" id="PF07980"/>
    </source>
</evidence>
<comment type="caution">
    <text evidence="8">The sequence shown here is derived from an EMBL/GenBank/DDBJ whole genome shotgun (WGS) entry which is preliminary data.</text>
</comment>
<dbReference type="SUPFAM" id="SSF48452">
    <property type="entry name" value="TPR-like"/>
    <property type="match status" value="1"/>
</dbReference>
<keyword evidence="5" id="KW-0998">Cell outer membrane</keyword>
<feature type="domain" description="RagB/SusD" evidence="6">
    <location>
        <begin position="312"/>
        <end position="460"/>
    </location>
</feature>
<accession>A0ABW5KZR0</accession>
<comment type="subcellular location">
    <subcellularLocation>
        <location evidence="1">Cell outer membrane</location>
    </subcellularLocation>
</comment>
<dbReference type="InterPro" id="IPR033985">
    <property type="entry name" value="SusD-like_N"/>
</dbReference>
<evidence type="ECO:0000259" key="7">
    <source>
        <dbReference type="Pfam" id="PF14322"/>
    </source>
</evidence>
<protein>
    <submittedName>
        <fullName evidence="8">RagB/SusD family nutrient uptake outer membrane protein</fullName>
    </submittedName>
</protein>
<feature type="domain" description="SusD-like N-terminal" evidence="7">
    <location>
        <begin position="23"/>
        <end position="208"/>
    </location>
</feature>
<organism evidence="8 9">
    <name type="scientific">Sphingobacterium tabacisoli</name>
    <dbReference type="NCBI Taxonomy" id="2044855"/>
    <lineage>
        <taxon>Bacteria</taxon>
        <taxon>Pseudomonadati</taxon>
        <taxon>Bacteroidota</taxon>
        <taxon>Sphingobacteriia</taxon>
        <taxon>Sphingobacteriales</taxon>
        <taxon>Sphingobacteriaceae</taxon>
        <taxon>Sphingobacterium</taxon>
    </lineage>
</organism>
<dbReference type="InterPro" id="IPR012944">
    <property type="entry name" value="SusD_RagB_dom"/>
</dbReference>
<evidence type="ECO:0000313" key="8">
    <source>
        <dbReference type="EMBL" id="MFD2553107.1"/>
    </source>
</evidence>
<evidence type="ECO:0000256" key="2">
    <source>
        <dbReference type="ARBA" id="ARBA00006275"/>
    </source>
</evidence>
<dbReference type="Gene3D" id="1.25.40.390">
    <property type="match status" value="1"/>
</dbReference>
<evidence type="ECO:0000313" key="9">
    <source>
        <dbReference type="Proteomes" id="UP001597440"/>
    </source>
</evidence>
<evidence type="ECO:0000256" key="1">
    <source>
        <dbReference type="ARBA" id="ARBA00004442"/>
    </source>
</evidence>